<reference evidence="4" key="1">
    <citation type="journal article" date="2019" name="Int. J. Syst. Evol. Microbiol.">
        <title>The Global Catalogue of Microorganisms (GCM) 10K type strain sequencing project: providing services to taxonomists for standard genome sequencing and annotation.</title>
        <authorList>
            <consortium name="The Broad Institute Genomics Platform"/>
            <consortium name="The Broad Institute Genome Sequencing Center for Infectious Disease"/>
            <person name="Wu L."/>
            <person name="Ma J."/>
        </authorList>
    </citation>
    <scope>NUCLEOTIDE SEQUENCE [LARGE SCALE GENOMIC DNA]</scope>
    <source>
        <strain evidence="4">KCTC 42498</strain>
    </source>
</reference>
<dbReference type="PROSITE" id="PS51257">
    <property type="entry name" value="PROKAR_LIPOPROTEIN"/>
    <property type="match status" value="1"/>
</dbReference>
<evidence type="ECO:0000256" key="2">
    <source>
        <dbReference type="SAM" id="SignalP"/>
    </source>
</evidence>
<sequence>MNKIITLFLVLAVVLSTACASSAGKGTGRTDNGGSRTTGKEKVNEDLSVYRPKYSVPDAAPVTRVEPTHHVNDKVAVLMDTVASVNKNIKYAQGYRILAYNGSERQKVMNLRKSIISRVPEVKDYLTYQQPNFRLKIGDFFSRVEAQQVLNQLSDLIPNAQIVQDQINIDKSY</sequence>
<proteinExistence type="predicted"/>
<evidence type="ECO:0000313" key="3">
    <source>
        <dbReference type="EMBL" id="MFD2516263.1"/>
    </source>
</evidence>
<name>A0ABW5ISC7_9BACT</name>
<keyword evidence="4" id="KW-1185">Reference proteome</keyword>
<protein>
    <submittedName>
        <fullName evidence="3">Sporulation protein</fullName>
    </submittedName>
</protein>
<comment type="caution">
    <text evidence="3">The sequence shown here is derived from an EMBL/GenBank/DDBJ whole genome shotgun (WGS) entry which is preliminary data.</text>
</comment>
<organism evidence="3 4">
    <name type="scientific">Pontibacter locisalis</name>
    <dbReference type="NCBI Taxonomy" id="1719035"/>
    <lineage>
        <taxon>Bacteria</taxon>
        <taxon>Pseudomonadati</taxon>
        <taxon>Bacteroidota</taxon>
        <taxon>Cytophagia</taxon>
        <taxon>Cytophagales</taxon>
        <taxon>Hymenobacteraceae</taxon>
        <taxon>Pontibacter</taxon>
    </lineage>
</organism>
<feature type="chain" id="PRO_5045498019" evidence="2">
    <location>
        <begin position="23"/>
        <end position="173"/>
    </location>
</feature>
<evidence type="ECO:0000256" key="1">
    <source>
        <dbReference type="SAM" id="MobiDB-lite"/>
    </source>
</evidence>
<accession>A0ABW5ISC7</accession>
<dbReference type="EMBL" id="JBHULU010000039">
    <property type="protein sequence ID" value="MFD2516263.1"/>
    <property type="molecule type" value="Genomic_DNA"/>
</dbReference>
<keyword evidence="2" id="KW-0732">Signal</keyword>
<feature type="region of interest" description="Disordered" evidence="1">
    <location>
        <begin position="22"/>
        <end position="44"/>
    </location>
</feature>
<evidence type="ECO:0000313" key="4">
    <source>
        <dbReference type="Proteomes" id="UP001597544"/>
    </source>
</evidence>
<dbReference type="RefSeq" id="WP_377512739.1">
    <property type="nucleotide sequence ID" value="NZ_JBHULU010000039.1"/>
</dbReference>
<feature type="signal peptide" evidence="2">
    <location>
        <begin position="1"/>
        <end position="22"/>
    </location>
</feature>
<gene>
    <name evidence="3" type="ORF">ACFSRY_20495</name>
</gene>
<dbReference type="Proteomes" id="UP001597544">
    <property type="component" value="Unassembled WGS sequence"/>
</dbReference>